<organism evidence="1 2">
    <name type="scientific">Coregonus suidteri</name>
    <dbReference type="NCBI Taxonomy" id="861788"/>
    <lineage>
        <taxon>Eukaryota</taxon>
        <taxon>Metazoa</taxon>
        <taxon>Chordata</taxon>
        <taxon>Craniata</taxon>
        <taxon>Vertebrata</taxon>
        <taxon>Euteleostomi</taxon>
        <taxon>Actinopterygii</taxon>
        <taxon>Neopterygii</taxon>
        <taxon>Teleostei</taxon>
        <taxon>Protacanthopterygii</taxon>
        <taxon>Salmoniformes</taxon>
        <taxon>Salmonidae</taxon>
        <taxon>Coregoninae</taxon>
        <taxon>Coregonus</taxon>
    </lineage>
</organism>
<evidence type="ECO:0000313" key="2">
    <source>
        <dbReference type="Proteomes" id="UP001356427"/>
    </source>
</evidence>
<gene>
    <name evidence="1" type="ORF">J4Q44_G00291800</name>
</gene>
<accession>A0AAN8KY88</accession>
<keyword evidence="2" id="KW-1185">Reference proteome</keyword>
<dbReference type="EMBL" id="JAGTTL010000027">
    <property type="protein sequence ID" value="KAK6301082.1"/>
    <property type="molecule type" value="Genomic_DNA"/>
</dbReference>
<comment type="caution">
    <text evidence="1">The sequence shown here is derived from an EMBL/GenBank/DDBJ whole genome shotgun (WGS) entry which is preliminary data.</text>
</comment>
<reference evidence="1 2" key="1">
    <citation type="submission" date="2021-04" db="EMBL/GenBank/DDBJ databases">
        <authorList>
            <person name="De Guttry C."/>
            <person name="Zahm M."/>
            <person name="Klopp C."/>
            <person name="Cabau C."/>
            <person name="Louis A."/>
            <person name="Berthelot C."/>
            <person name="Parey E."/>
            <person name="Roest Crollius H."/>
            <person name="Montfort J."/>
            <person name="Robinson-Rechavi M."/>
            <person name="Bucao C."/>
            <person name="Bouchez O."/>
            <person name="Gislard M."/>
            <person name="Lluch J."/>
            <person name="Milhes M."/>
            <person name="Lampietro C."/>
            <person name="Lopez Roques C."/>
            <person name="Donnadieu C."/>
            <person name="Braasch I."/>
            <person name="Desvignes T."/>
            <person name="Postlethwait J."/>
            <person name="Bobe J."/>
            <person name="Wedekind C."/>
            <person name="Guiguen Y."/>
        </authorList>
    </citation>
    <scope>NUCLEOTIDE SEQUENCE [LARGE SCALE GENOMIC DNA]</scope>
    <source>
        <strain evidence="1">Cs_M1</strain>
        <tissue evidence="1">Blood</tissue>
    </source>
</reference>
<proteinExistence type="predicted"/>
<name>A0AAN8KY88_9TELE</name>
<evidence type="ECO:0000313" key="1">
    <source>
        <dbReference type="EMBL" id="KAK6301082.1"/>
    </source>
</evidence>
<dbReference type="Proteomes" id="UP001356427">
    <property type="component" value="Unassembled WGS sequence"/>
</dbReference>
<dbReference type="AlphaFoldDB" id="A0AAN8KY88"/>
<sequence>MPSFGFLILRWRHQNPNFLKLIQTRLEDPVEKEREKASFRRFFRRNSAQSITPHCRLWCGSSSPGWRSCFQHQPFNSPTPTLLQSHTNPSPVPHVEANALSSGDNHILASLSPSPLESFTDPDIQSEPIQAYGLPKKKQRGVRNGTAKIVETWC</sequence>
<protein>
    <submittedName>
        <fullName evidence="1">Uncharacterized protein</fullName>
    </submittedName>
</protein>